<accession>A0ABQ9YAG0</accession>
<keyword evidence="1" id="KW-0472">Membrane</keyword>
<dbReference type="Gene3D" id="1.10.510.10">
    <property type="entry name" value="Transferase(Phosphotransferase) domain 1"/>
    <property type="match status" value="1"/>
</dbReference>
<gene>
    <name evidence="3" type="ORF">BLNAU_4165</name>
</gene>
<dbReference type="SUPFAM" id="SSF56112">
    <property type="entry name" value="Protein kinase-like (PK-like)"/>
    <property type="match status" value="1"/>
</dbReference>
<dbReference type="InterPro" id="IPR011009">
    <property type="entry name" value="Kinase-like_dom_sf"/>
</dbReference>
<comment type="caution">
    <text evidence="3">The sequence shown here is derived from an EMBL/GenBank/DDBJ whole genome shotgun (WGS) entry which is preliminary data.</text>
</comment>
<dbReference type="EMBL" id="JARBJD010000020">
    <property type="protein sequence ID" value="KAK2960768.1"/>
    <property type="molecule type" value="Genomic_DNA"/>
</dbReference>
<feature type="transmembrane region" description="Helical" evidence="1">
    <location>
        <begin position="3162"/>
        <end position="3186"/>
    </location>
</feature>
<proteinExistence type="predicted"/>
<dbReference type="InterPro" id="IPR001245">
    <property type="entry name" value="Ser-Thr/Tyr_kinase_cat_dom"/>
</dbReference>
<evidence type="ECO:0000313" key="4">
    <source>
        <dbReference type="Proteomes" id="UP001281761"/>
    </source>
</evidence>
<keyword evidence="1" id="KW-0812">Transmembrane</keyword>
<evidence type="ECO:0000313" key="3">
    <source>
        <dbReference type="EMBL" id="KAK2960768.1"/>
    </source>
</evidence>
<keyword evidence="4" id="KW-1185">Reference proteome</keyword>
<keyword evidence="1" id="KW-1133">Transmembrane helix</keyword>
<reference evidence="3 4" key="1">
    <citation type="journal article" date="2022" name="bioRxiv">
        <title>Genomics of Preaxostyla Flagellates Illuminates Evolutionary Transitions and the Path Towards Mitochondrial Loss.</title>
        <authorList>
            <person name="Novak L.V.F."/>
            <person name="Treitli S.C."/>
            <person name="Pyrih J."/>
            <person name="Halakuc P."/>
            <person name="Pipaliya S.V."/>
            <person name="Vacek V."/>
            <person name="Brzon O."/>
            <person name="Soukal P."/>
            <person name="Eme L."/>
            <person name="Dacks J.B."/>
            <person name="Karnkowska A."/>
            <person name="Elias M."/>
            <person name="Hampl V."/>
        </authorList>
    </citation>
    <scope>NUCLEOTIDE SEQUENCE [LARGE SCALE GENOMIC DNA]</scope>
    <source>
        <strain evidence="3">NAU3</strain>
        <tissue evidence="3">Gut</tissue>
    </source>
</reference>
<name>A0ABQ9YAG0_9EUKA</name>
<evidence type="ECO:0000259" key="2">
    <source>
        <dbReference type="PROSITE" id="PS50011"/>
    </source>
</evidence>
<protein>
    <recommendedName>
        <fullName evidence="2">Protein kinase domain-containing protein</fullName>
    </recommendedName>
</protein>
<sequence length="3487" mass="376827">MFVSFVERGYLIDDTVIKHACVVLDKITRNYEGVYHADKILSKLVPRQNDSCAGFTESLIKLLTCSNAALFESAISLLDYTVQRIDHPTQFDFLASGFFKLLPPAFFEHEMHLIPYPKMCLMSIVHYLLFCSTPKSSAQICQQNQFSIDTFDQTFIDTFFHPIEPFLNFICLNRHRIEETYNSSVFTHLLGDLILYSPYLEQMTQFVLSSSLAMTYTNSIIAFEKHNMTLPLLLYLLNGLRNLDNDEPAVRKRRKQILRLLNEEGLPDHCGLRLKWVDDDPAGYRAIFVGESIVDRMGGNVPFVSDEHSPTHFPQNTFALGNDCFFANGIELHSKKLTITGSSNETQIIYRGEDGMTLESQHNMNEGHPARDFQTLPSHFSKTSCSVSERLIGNKIDQVENCLFGTVSSPLGSHLSFVCSNTSICESVNTEPEVTDPPTIAEKDQVWVFPSPVSGKNFTNKSERYLFQNVTFAATETTKSFKMLNFTNFSGSLSLIECKFTVSVSTGHVHLLYASAQLETLPHLTIDQCSTEYQRTDNNPTANNQIVTVNSFYHTLSSSNFSSQASSTSARLFSVQTSAPLFQAANCIFEKQSTSGQGSVLDYDGGYVILHLFDCLTMSNSAKKLGGAFITSQAHHKLHRCVFKNNTAGTRGGALYFSWPINLVFLEDCHFSNNVAQDYNTKNSSYTHYRGNDVHLGTSVHRSMTTESIIGCSSDSELPRIGYMSSATANGFHPSQEILLPSPNSAHIKPPAASTLFVDVSAPSSNTECTKENPCQGLSQALAKTGSGFNLIDIGMGNHTDSSTLLSGSVGIVGAGWLTNSSAFTNLTSSGFTVSVSSSNVSLTAFSLFPLTPATIILTVSSSSTIRLSTMTMECLKAHESTLLSLTAGTTTLLNTIFNTITLTSNALIEISGSASVSFETCWFMVIARKSGNGGSCIDSSSSGTISINLCDFGECSSSGRGGCADFVGVNGKGKVSIASTYFTACTANQTLDLFGNDIAASSSTLSSFSTGSTCRSLSAQPHVLKGPEHVQLLFPNLYYSSFGINHPLSARFIYGFPLTKFPKLKTLIEKRIVPGDETQITTHGSTQTLDPTTATNISLTLSGFTVASAQQISQALLTVGEKALVEFWKTPFKFDYEIKATPFVVIASTGRLVFSASQIKFDVQTLPIPFVSTQAGEVQFNTIKFTTPLQMDGCSFITSANGKVSFTSSFFSNMASSEDGAVVSAFGSTIISSMSSFVNCSAKNGGAFFVELSGDNYVSIAHESTSSFGETFANCSALGDGSVGDERGKGGAIFVKGTSTLSNPLRLSPKSNTAARFFGNKAENGTDVFVEASLFEGKDIGLIESFGGNSFSDQYRVVIEGRAEKDYEAIELLIPPPTISVNGSVYQSHTNSMSGEDGDNCKWSSSYCATLGFGIKFVNQKYQNKTQIPQTIRFLWNMTYTENEVLVSDQDITVSGTTATSPTKADTLRTIVSVGIASERDFLFTISMKAKLKVTNIDFVPNAQRGLFEGKEDGDSLILSKIGMICSDVSTFQHPLIKTEKMKISIEKTTINTSSGSMKSLFGAPLLWIVASTAPSFSSLSISSQRVENSSLIVLETDCFSSMNGISFSDCSRVNPGAVFFLVRSKTLFTSILASDWSSHFSSSTPLLDLVCQDTNLDSTNPWFESSLLYYLDRPVGSISVSGSEGLGKEHPNCGSTRLACSSLSSAFSSARSNSLSTISLASSLSHTTSFAPSHPISIESSSTRHAIDLSLSGSFVVNVPLETVSFSKILFSLDSGLTSPTLFAVSSGTLSLSSCSFEPKLETTSLSSTTTLVDISGTSALSLTDTTFINIAFSSSSLGRLIHLHSGASFSTNIGSFFSSISSTSEGSVIFVETQNLTETAKEASFVLLKESLPTDHMFNSSERKLMCGSENGGPSESLLYHFFPHTITEKSLSVSEDGSDHRLCGVAILPCFSLATGFSSLKSSGSAFHLQTNTSLASGLSTVWEEQTMRSSDSNAKTLTVTNNGAFVVDIGRLSISLIDFAPIDSSLSNSEDRTLPLFSISNAGSLTISSCTLTGLSFESGTLIGSTSSGQIELSGVSFVNCNEESRTVGRLVQISRTRFESGDVVMKGVSITKTKAAIEHEIVLSGKNVGSVVTLSSFSDTFGALEDQTTEKMREVWGIDEDDEKSTGPLSYFFFGRSSGAVHVSSGFWDHWKCGLKEQPCSSLSFGYSEISGTSQGIGKVQLDSDTILSSDLETESKSVEISSDGVSILSFESSGSLVVSTGELFLSSLEIVLPSTLLVSPFIVSGGRLSIDSTVLITSSGTVKSPTVVRSPLFVVSSGSLSVCGSISSPLLFKWFKSDDASCILRVDGSSSPSIEISDCEFVSCESLNGKSGVISLVGSPSPSTSFEIRNCRFEKNVGAESQDIFVSDGWGELLNRENFSNSFSDSDMDHLVIGSKAANDLLPFSILRVNGETHNDSECHVSWIACSSVVRSVALCVQEEKDHSFALRLIELETDIVECSPLIVDSKRIELFGLSQSLVLGCSHSDSLLTISTGSGLIHTLTLSHSNPSSLFPFLSLTQNGTLALRSIVVEVSPMPLCSPLVSSLSGLVSLSMSNISLIELSDHSLIESSGSVEIDGCSFSSIVTHSERGQVLTAQLSENVSVKITHTEFNSSRNTDSCWVLLNGSNEETFTPSNWEGSFGIGSNPGYILVHSPIRADLGHFNPYSLLYELYPRTSAWIVVSSERGRVDHPLCGSSEMACSTIEKGVGLTRVKKVMISGRGVVGDVVMMDGDELGISGLKKHGLVRFVGFGRIVNNEFVDPDYLTLSDVSVDVSESSLSSEAALDIVVGSMIVSDVSFSSSRSIDFPLIRMSGEMMKLTSVKIDISFSESSPVILQNSPLIRLERTNATVHTGQTLLSASNITEFVLDSCTFSGSLSTTNDASDICEWNSGLVTVDHSNVTLRFTEFTRLSQGAMFVNASQVSIASCTFHDNIPSSSSSSRFGSLRHNVDCVGESTISIGSLSGGDGSGSEWVWMETDEDCVIEWNNTQLTAPFFVPSLNTKLSSSKTENNTLLISLVGSLLIPCDLKLRLFESGGSSPRSNAEKKNKTIDITSDQTNETHLSLSVPLSSIDLDVALEWRGLLVFGHGCRETEWIVVKLSAKDERKSQLVQAMKWMGPVIGGCFVGLLLILIVVVVLCCRRRKKSEQGTALLAKQELDEGEEIIEKMELVGLDTGDYPAKPNDNNLINANSEMTEMTKIGFKETDVVVIHAVEMVEGIDVDDIMVRSTVNKHDTLYHRLHKQPGQFTMDKLKLEKRLARGLENIAQADSGSEVLVKLSPHWVIFDHGDKILLQCESEKKALGFFGSAQVGQEAMIGHEGQRWESPEVAEKRETLDPNKAAVFSLGLLLWEIETEQIPLRELDAQNAQRQLGSGLSLSMEKVKDKNLAELITRCLEIDATKRPSLHDISDFLWKVGADGKASDTVALLPTNAIIAHQMPSH</sequence>
<evidence type="ECO:0000256" key="1">
    <source>
        <dbReference type="SAM" id="Phobius"/>
    </source>
</evidence>
<organism evidence="3 4">
    <name type="scientific">Blattamonas nauphoetae</name>
    <dbReference type="NCBI Taxonomy" id="2049346"/>
    <lineage>
        <taxon>Eukaryota</taxon>
        <taxon>Metamonada</taxon>
        <taxon>Preaxostyla</taxon>
        <taxon>Oxymonadida</taxon>
        <taxon>Blattamonas</taxon>
    </lineage>
</organism>
<dbReference type="PROSITE" id="PS50011">
    <property type="entry name" value="PROTEIN_KINASE_DOM"/>
    <property type="match status" value="1"/>
</dbReference>
<dbReference type="Pfam" id="PF07714">
    <property type="entry name" value="PK_Tyr_Ser-Thr"/>
    <property type="match status" value="1"/>
</dbReference>
<dbReference type="Proteomes" id="UP001281761">
    <property type="component" value="Unassembled WGS sequence"/>
</dbReference>
<feature type="domain" description="Protein kinase" evidence="2">
    <location>
        <begin position="3126"/>
        <end position="3458"/>
    </location>
</feature>
<dbReference type="InterPro" id="IPR000719">
    <property type="entry name" value="Prot_kinase_dom"/>
</dbReference>